<evidence type="ECO:0000256" key="2">
    <source>
        <dbReference type="ARBA" id="ARBA00022737"/>
    </source>
</evidence>
<feature type="compositionally biased region" description="Acidic residues" evidence="6">
    <location>
        <begin position="691"/>
        <end position="700"/>
    </location>
</feature>
<dbReference type="EMBL" id="CASHTH010000342">
    <property type="protein sequence ID" value="CAI7998062.1"/>
    <property type="molecule type" value="Genomic_DNA"/>
</dbReference>
<sequence length="817" mass="90635">MATSSRSEAAMDGRNGGFYKCDECAKAFNRMASYEAHIRMHAQDELDVLDLVFNYSEKMHEASSSAGRRAETRSWSGARRSSSRRSKPPEPKPPLSPTAPQQGKRVLVAEKPHPIEPDCGSKPVRLVDLLTDGRNCTDDGNGVSSTAATLGASPSTSPQLLKRDWAQPSTFRPFSKEPVGGGAVAVINIPSQSAAGEEETRGHGQQLCGVGGDGEEETCSSLIVKVPLRLCSGSLMRRPVINLTKGASSFPGTLQQYNKRQPIFGSSVKRGNDGPSASKKTTPEKLKSVELDVKERKGKSVSPSKTSPRRLPTKSRIVRLDSLGLPESPDLSNKLCGPVGMSLPLKSKKTSTRYQCSICHRSLSSNSSLKRHNLLHTGERPFKCSLCDKSFTQPHHRLNHELGHWAIISPSQGVVSSSSRRRVCGGSVSSTASVSSSSPENEHERVLKCKVCDRTFSTLRGLREHLTIHDSNRQIACSVCGMRFLKQAHCSIHMQIHSPSQRLPCPYCGKKIGRSERFEKHVMQHRIKDVLANQLSQQARYVCKYCPKACRSLSGLTRHLSVHFPPKKTPSKYPLTVEKGEVVRRNGDGTESEVREILPVEQQPKKGHLPGVFSGMLDLDLELDSDSDSDNERGYGEETVTEGEMGDVSNSGAGTTEESMDEVMETVEGKGSGERDFLGVEESQVNVKEKEEEESSDGEDTMSPLRLDTDDSSEETEEEEDEEEFRYSFSQSCGVQTKRRSSGMPYRNPHNHQKGKTGAVPQYKCEWCGRMFLRRYYLQQHYVLHQQVPHQCQLCGKVFMSLRYLKRHLRSRHDAEM</sequence>
<dbReference type="InterPro" id="IPR036236">
    <property type="entry name" value="Znf_C2H2_sf"/>
</dbReference>
<feature type="region of interest" description="Disordered" evidence="6">
    <location>
        <begin position="264"/>
        <end position="312"/>
    </location>
</feature>
<feature type="domain" description="C2H2-type" evidence="7">
    <location>
        <begin position="763"/>
        <end position="785"/>
    </location>
</feature>
<accession>A0AA35QZA6</accession>
<feature type="compositionally biased region" description="Polar residues" evidence="6">
    <location>
        <begin position="142"/>
        <end position="159"/>
    </location>
</feature>
<feature type="domain" description="C2H2-type" evidence="7">
    <location>
        <begin position="790"/>
        <end position="817"/>
    </location>
</feature>
<dbReference type="Gene3D" id="3.30.160.60">
    <property type="entry name" value="Classic Zinc Finger"/>
    <property type="match status" value="6"/>
</dbReference>
<name>A0AA35QZA6_GEOBA</name>
<feature type="domain" description="C2H2-type" evidence="7">
    <location>
        <begin position="354"/>
        <end position="381"/>
    </location>
</feature>
<dbReference type="PROSITE" id="PS00028">
    <property type="entry name" value="ZINC_FINGER_C2H2_1"/>
    <property type="match status" value="9"/>
</dbReference>
<dbReference type="Proteomes" id="UP001174909">
    <property type="component" value="Unassembled WGS sequence"/>
</dbReference>
<dbReference type="FunFam" id="3.30.160.60:FF:000100">
    <property type="entry name" value="Zinc finger 45-like"/>
    <property type="match status" value="1"/>
</dbReference>
<protein>
    <submittedName>
        <fullName evidence="8">Zinc finger protein 91</fullName>
    </submittedName>
</protein>
<feature type="domain" description="C2H2-type" evidence="7">
    <location>
        <begin position="19"/>
        <end position="46"/>
    </location>
</feature>
<feature type="compositionally biased region" description="Polar residues" evidence="6">
    <location>
        <begin position="648"/>
        <end position="657"/>
    </location>
</feature>
<feature type="region of interest" description="Disordered" evidence="6">
    <location>
        <begin position="135"/>
        <end position="160"/>
    </location>
</feature>
<feature type="domain" description="C2H2-type" evidence="7">
    <location>
        <begin position="447"/>
        <end position="474"/>
    </location>
</feature>
<evidence type="ECO:0000313" key="9">
    <source>
        <dbReference type="Proteomes" id="UP001174909"/>
    </source>
</evidence>
<keyword evidence="2" id="KW-0677">Repeat</keyword>
<evidence type="ECO:0000256" key="1">
    <source>
        <dbReference type="ARBA" id="ARBA00022723"/>
    </source>
</evidence>
<dbReference type="PROSITE" id="PS50157">
    <property type="entry name" value="ZINC_FINGER_C2H2_2"/>
    <property type="match status" value="8"/>
</dbReference>
<evidence type="ECO:0000256" key="3">
    <source>
        <dbReference type="ARBA" id="ARBA00022771"/>
    </source>
</evidence>
<evidence type="ECO:0000256" key="5">
    <source>
        <dbReference type="PROSITE-ProRule" id="PRU00042"/>
    </source>
</evidence>
<proteinExistence type="predicted"/>
<keyword evidence="3 5" id="KW-0863">Zinc-finger</keyword>
<dbReference type="PANTHER" id="PTHR24409">
    <property type="entry name" value="ZINC FINGER PROTEIN 142"/>
    <property type="match status" value="1"/>
</dbReference>
<comment type="caution">
    <text evidence="8">The sequence shown here is derived from an EMBL/GenBank/DDBJ whole genome shotgun (WGS) entry which is preliminary data.</text>
</comment>
<feature type="compositionally biased region" description="Basic and acidic residues" evidence="6">
    <location>
        <begin position="281"/>
        <end position="295"/>
    </location>
</feature>
<organism evidence="8 9">
    <name type="scientific">Geodia barretti</name>
    <name type="common">Barrett's horny sponge</name>
    <dbReference type="NCBI Taxonomy" id="519541"/>
    <lineage>
        <taxon>Eukaryota</taxon>
        <taxon>Metazoa</taxon>
        <taxon>Porifera</taxon>
        <taxon>Demospongiae</taxon>
        <taxon>Heteroscleromorpha</taxon>
        <taxon>Tetractinellida</taxon>
        <taxon>Astrophorina</taxon>
        <taxon>Geodiidae</taxon>
        <taxon>Geodia</taxon>
    </lineage>
</organism>
<evidence type="ECO:0000256" key="6">
    <source>
        <dbReference type="SAM" id="MobiDB-lite"/>
    </source>
</evidence>
<reference evidence="8" key="1">
    <citation type="submission" date="2023-03" db="EMBL/GenBank/DDBJ databases">
        <authorList>
            <person name="Steffen K."/>
            <person name="Cardenas P."/>
        </authorList>
    </citation>
    <scope>NUCLEOTIDE SEQUENCE</scope>
</reference>
<feature type="domain" description="C2H2-type" evidence="7">
    <location>
        <begin position="382"/>
        <end position="404"/>
    </location>
</feature>
<feature type="region of interest" description="Disordered" evidence="6">
    <location>
        <begin position="60"/>
        <end position="103"/>
    </location>
</feature>
<feature type="compositionally biased region" description="Basic and acidic residues" evidence="6">
    <location>
        <begin position="667"/>
        <end position="678"/>
    </location>
</feature>
<dbReference type="InterPro" id="IPR013087">
    <property type="entry name" value="Znf_C2H2_type"/>
</dbReference>
<dbReference type="GO" id="GO:0005634">
    <property type="term" value="C:nucleus"/>
    <property type="evidence" value="ECO:0007669"/>
    <property type="project" value="TreeGrafter"/>
</dbReference>
<dbReference type="GO" id="GO:0000977">
    <property type="term" value="F:RNA polymerase II transcription regulatory region sequence-specific DNA binding"/>
    <property type="evidence" value="ECO:0007669"/>
    <property type="project" value="TreeGrafter"/>
</dbReference>
<evidence type="ECO:0000313" key="8">
    <source>
        <dbReference type="EMBL" id="CAI7998062.1"/>
    </source>
</evidence>
<dbReference type="GO" id="GO:0008270">
    <property type="term" value="F:zinc ion binding"/>
    <property type="evidence" value="ECO:0007669"/>
    <property type="project" value="UniProtKB-KW"/>
</dbReference>
<dbReference type="Pfam" id="PF00096">
    <property type="entry name" value="zf-C2H2"/>
    <property type="match status" value="4"/>
</dbReference>
<dbReference type="GO" id="GO:0000981">
    <property type="term" value="F:DNA-binding transcription factor activity, RNA polymerase II-specific"/>
    <property type="evidence" value="ECO:0007669"/>
    <property type="project" value="TreeGrafter"/>
</dbReference>
<gene>
    <name evidence="8" type="ORF">GBAR_LOCUS2321</name>
</gene>
<keyword evidence="9" id="KW-1185">Reference proteome</keyword>
<feature type="domain" description="C2H2-type" evidence="7">
    <location>
        <begin position="541"/>
        <end position="568"/>
    </location>
</feature>
<keyword evidence="1" id="KW-0479">Metal-binding</keyword>
<keyword evidence="4" id="KW-0862">Zinc</keyword>
<dbReference type="AlphaFoldDB" id="A0AA35QZA6"/>
<dbReference type="SMART" id="SM00355">
    <property type="entry name" value="ZnF_C2H2"/>
    <property type="match status" value="9"/>
</dbReference>
<feature type="compositionally biased region" description="Acidic residues" evidence="6">
    <location>
        <begin position="710"/>
        <end position="724"/>
    </location>
</feature>
<dbReference type="SUPFAM" id="SSF57667">
    <property type="entry name" value="beta-beta-alpha zinc fingers"/>
    <property type="match status" value="4"/>
</dbReference>
<evidence type="ECO:0000259" key="7">
    <source>
        <dbReference type="PROSITE" id="PS50157"/>
    </source>
</evidence>
<dbReference type="PANTHER" id="PTHR24409:SF295">
    <property type="entry name" value="AZ2-RELATED"/>
    <property type="match status" value="1"/>
</dbReference>
<feature type="region of interest" description="Disordered" evidence="6">
    <location>
        <begin position="622"/>
        <end position="757"/>
    </location>
</feature>
<feature type="domain" description="C2H2-type" evidence="7">
    <location>
        <begin position="475"/>
        <end position="502"/>
    </location>
</feature>
<dbReference type="Pfam" id="PF13912">
    <property type="entry name" value="zf-C2H2_6"/>
    <property type="match status" value="1"/>
</dbReference>
<evidence type="ECO:0000256" key="4">
    <source>
        <dbReference type="ARBA" id="ARBA00022833"/>
    </source>
</evidence>